<proteinExistence type="predicted"/>
<organism evidence="1 2">
    <name type="scientific">Sorangium cellulosum</name>
    <name type="common">Polyangium cellulosum</name>
    <dbReference type="NCBI Taxonomy" id="56"/>
    <lineage>
        <taxon>Bacteria</taxon>
        <taxon>Pseudomonadati</taxon>
        <taxon>Myxococcota</taxon>
        <taxon>Polyangia</taxon>
        <taxon>Polyangiales</taxon>
        <taxon>Polyangiaceae</taxon>
        <taxon>Sorangium</taxon>
    </lineage>
</organism>
<evidence type="ECO:0000313" key="2">
    <source>
        <dbReference type="Proteomes" id="UP000295781"/>
    </source>
</evidence>
<sequence>MTRRRAIAWGAAVVAAVALGFALYRFLKFPPDTTPEGAYLRIAYNIGGSNPRACFAYLEDRAQHAAYTIRDYRRKASERIEASYPEPERSRLLDEYRAHAEAEDGADVWVDLATRQGFTARLRRDLSGIAKVEVTGERATIETARGTRYPFRRRENGIWGLTLFTAELVAEAERAARDWDVVEKAALDYERAR</sequence>
<protein>
    <submittedName>
        <fullName evidence="1">Uncharacterized protein</fullName>
    </submittedName>
</protein>
<dbReference type="AlphaFoldDB" id="A0A4P2QAQ3"/>
<reference evidence="1 2" key="1">
    <citation type="submission" date="2015-09" db="EMBL/GenBank/DDBJ databases">
        <title>Sorangium comparison.</title>
        <authorList>
            <person name="Zaburannyi N."/>
            <person name="Bunk B."/>
            <person name="Overmann J."/>
            <person name="Mueller R."/>
        </authorList>
    </citation>
    <scope>NUCLEOTIDE SEQUENCE [LARGE SCALE GENOMIC DNA]</scope>
    <source>
        <strain evidence="1 2">So ceGT47</strain>
    </source>
</reference>
<accession>A0A4P2QAQ3</accession>
<gene>
    <name evidence="1" type="ORF">SOCEGT47_073170</name>
</gene>
<name>A0A4P2QAQ3_SORCE</name>
<evidence type="ECO:0000313" key="1">
    <source>
        <dbReference type="EMBL" id="AUX26747.1"/>
    </source>
</evidence>
<dbReference type="EMBL" id="CP012670">
    <property type="protein sequence ID" value="AUX26747.1"/>
    <property type="molecule type" value="Genomic_DNA"/>
</dbReference>
<dbReference type="Proteomes" id="UP000295781">
    <property type="component" value="Chromosome"/>
</dbReference>
<dbReference type="RefSeq" id="WP_129354552.1">
    <property type="nucleotide sequence ID" value="NZ_CP012670.1"/>
</dbReference>
<dbReference type="OrthoDB" id="5512254at2"/>